<dbReference type="Pfam" id="PF12796">
    <property type="entry name" value="Ank_2"/>
    <property type="match status" value="2"/>
</dbReference>
<protein>
    <submittedName>
        <fullName evidence="5">Ankyrin repeat-containing domain protein</fullName>
    </submittedName>
</protein>
<evidence type="ECO:0000256" key="3">
    <source>
        <dbReference type="PROSITE-ProRule" id="PRU00023"/>
    </source>
</evidence>
<keyword evidence="6" id="KW-1185">Reference proteome</keyword>
<dbReference type="SUPFAM" id="SSF48403">
    <property type="entry name" value="Ankyrin repeat"/>
    <property type="match status" value="1"/>
</dbReference>
<evidence type="ECO:0000256" key="1">
    <source>
        <dbReference type="ARBA" id="ARBA00022737"/>
    </source>
</evidence>
<keyword evidence="2 3" id="KW-0040">ANK repeat</keyword>
<feature type="compositionally biased region" description="Acidic residues" evidence="4">
    <location>
        <begin position="51"/>
        <end position="64"/>
    </location>
</feature>
<feature type="repeat" description="ANK" evidence="3">
    <location>
        <begin position="265"/>
        <end position="297"/>
    </location>
</feature>
<reference evidence="5" key="1">
    <citation type="submission" date="2023-06" db="EMBL/GenBank/DDBJ databases">
        <title>Genome-scale phylogeny and comparative genomics of the fungal order Sordariales.</title>
        <authorList>
            <consortium name="Lawrence Berkeley National Laboratory"/>
            <person name="Hensen N."/>
            <person name="Bonometti L."/>
            <person name="Westerberg I."/>
            <person name="Brannstrom I.O."/>
            <person name="Guillou S."/>
            <person name="Cros-Aarteil S."/>
            <person name="Calhoun S."/>
            <person name="Haridas S."/>
            <person name="Kuo A."/>
            <person name="Mondo S."/>
            <person name="Pangilinan J."/>
            <person name="Riley R."/>
            <person name="Labutti K."/>
            <person name="Andreopoulos B."/>
            <person name="Lipzen A."/>
            <person name="Chen C."/>
            <person name="Yanf M."/>
            <person name="Daum C."/>
            <person name="Ng V."/>
            <person name="Clum A."/>
            <person name="Steindorff A."/>
            <person name="Ohm R."/>
            <person name="Martin F."/>
            <person name="Silar P."/>
            <person name="Natvig D."/>
            <person name="Lalanne C."/>
            <person name="Gautier V."/>
            <person name="Ament-Velasquez S.L."/>
            <person name="Kruys A."/>
            <person name="Hutchinson M.I."/>
            <person name="Powell A.J."/>
            <person name="Barry K."/>
            <person name="Miller A.N."/>
            <person name="Grigoriev I.V."/>
            <person name="Debuchy R."/>
            <person name="Gladieux P."/>
            <person name="Thoren M.H."/>
            <person name="Johannesson H."/>
        </authorList>
    </citation>
    <scope>NUCLEOTIDE SEQUENCE</scope>
    <source>
        <strain evidence="5">CBS 606.72</strain>
    </source>
</reference>
<comment type="caution">
    <text evidence="5">The sequence shown here is derived from an EMBL/GenBank/DDBJ whole genome shotgun (WGS) entry which is preliminary data.</text>
</comment>
<dbReference type="PANTHER" id="PTHR24188">
    <property type="entry name" value="ANKYRIN REPEAT PROTEIN"/>
    <property type="match status" value="1"/>
</dbReference>
<evidence type="ECO:0000256" key="4">
    <source>
        <dbReference type="SAM" id="MobiDB-lite"/>
    </source>
</evidence>
<evidence type="ECO:0000256" key="2">
    <source>
        <dbReference type="ARBA" id="ARBA00023043"/>
    </source>
</evidence>
<feature type="repeat" description="ANK" evidence="3">
    <location>
        <begin position="364"/>
        <end position="388"/>
    </location>
</feature>
<organism evidence="5 6">
    <name type="scientific">Immersiella caudata</name>
    <dbReference type="NCBI Taxonomy" id="314043"/>
    <lineage>
        <taxon>Eukaryota</taxon>
        <taxon>Fungi</taxon>
        <taxon>Dikarya</taxon>
        <taxon>Ascomycota</taxon>
        <taxon>Pezizomycotina</taxon>
        <taxon>Sordariomycetes</taxon>
        <taxon>Sordariomycetidae</taxon>
        <taxon>Sordariales</taxon>
        <taxon>Lasiosphaeriaceae</taxon>
        <taxon>Immersiella</taxon>
    </lineage>
</organism>
<dbReference type="PROSITE" id="PS50088">
    <property type="entry name" value="ANK_REPEAT"/>
    <property type="match status" value="5"/>
</dbReference>
<evidence type="ECO:0000313" key="6">
    <source>
        <dbReference type="Proteomes" id="UP001175000"/>
    </source>
</evidence>
<sequence length="388" mass="42337">MQRHLRHHLERLALFSLPAVEDEDGDDEKGASISAESHQVIQGRGRRDFIEQDFGEEDDIEEDRSDPHGDADAPEPASLETIQQQFSPKTGEGHEYSRQGNLMDQWIEVLEPGNQNRDDDVANPDDTPPADAATSANAAINVTKPQASHTTRHQVYCPVRYCEHIEGGSLAHKCGDIDAFARHLRTHATSNPSVGHLGGESAALLWAAVYGYKDVAELFLNNKADIKSRDQSFGQTPLSWAAERGHEGVVVLLDKGADIETRDQVGRTPLLWAAENGHEGVVVLLLDKGADIETRDQIGQTPLSWAAENGHEGVVELLLDKGADIETRNQVGRTPLSRAAGDGQEAMVKLLLRRGADIESKDNQGWTPLILAAKKGYKAVVKLLEDGA</sequence>
<dbReference type="InterPro" id="IPR036770">
    <property type="entry name" value="Ankyrin_rpt-contain_sf"/>
</dbReference>
<keyword evidence="1" id="KW-0677">Repeat</keyword>
<accession>A0AA39WY84</accession>
<feature type="region of interest" description="Disordered" evidence="4">
    <location>
        <begin position="20"/>
        <end position="77"/>
    </location>
</feature>
<feature type="repeat" description="ANK" evidence="3">
    <location>
        <begin position="233"/>
        <end position="264"/>
    </location>
</feature>
<feature type="region of interest" description="Disordered" evidence="4">
    <location>
        <begin position="114"/>
        <end position="133"/>
    </location>
</feature>
<dbReference type="Proteomes" id="UP001175000">
    <property type="component" value="Unassembled WGS sequence"/>
</dbReference>
<dbReference type="PROSITE" id="PS50297">
    <property type="entry name" value="ANK_REP_REGION"/>
    <property type="match status" value="4"/>
</dbReference>
<dbReference type="Gene3D" id="1.25.40.20">
    <property type="entry name" value="Ankyrin repeat-containing domain"/>
    <property type="match status" value="3"/>
</dbReference>
<gene>
    <name evidence="5" type="ORF">B0T14DRAFT_602334</name>
</gene>
<dbReference type="PRINTS" id="PR01415">
    <property type="entry name" value="ANKYRIN"/>
</dbReference>
<dbReference type="SMART" id="SM00248">
    <property type="entry name" value="ANK"/>
    <property type="match status" value="6"/>
</dbReference>
<dbReference type="AlphaFoldDB" id="A0AA39WY84"/>
<dbReference type="PANTHER" id="PTHR24188:SF29">
    <property type="entry name" value="GH09064P"/>
    <property type="match status" value="1"/>
</dbReference>
<dbReference type="EMBL" id="JAULSU010000003">
    <property type="protein sequence ID" value="KAK0623844.1"/>
    <property type="molecule type" value="Genomic_DNA"/>
</dbReference>
<dbReference type="InterPro" id="IPR002110">
    <property type="entry name" value="Ankyrin_rpt"/>
</dbReference>
<evidence type="ECO:0000313" key="5">
    <source>
        <dbReference type="EMBL" id="KAK0623844.1"/>
    </source>
</evidence>
<feature type="repeat" description="ANK" evidence="3">
    <location>
        <begin position="331"/>
        <end position="363"/>
    </location>
</feature>
<name>A0AA39WY84_9PEZI</name>
<feature type="repeat" description="ANK" evidence="3">
    <location>
        <begin position="298"/>
        <end position="330"/>
    </location>
</feature>
<proteinExistence type="predicted"/>